<reference evidence="3 4" key="1">
    <citation type="submission" date="2016-02" db="EMBL/GenBank/DDBJ databases">
        <title>Discovery of a natural microsporidian pathogen with a broad tissue tropism in Caenorhabditis elegans.</title>
        <authorList>
            <person name="Luallen R.J."/>
            <person name="Reinke A.W."/>
            <person name="Tong L."/>
            <person name="Botts M.R."/>
            <person name="Felix M.-A."/>
            <person name="Troemel E.R."/>
        </authorList>
    </citation>
    <scope>NUCLEOTIDE SEQUENCE [LARGE SCALE GENOMIC DNA]</scope>
    <source>
        <strain evidence="3 4">JUm2807</strain>
    </source>
</reference>
<evidence type="ECO:0000313" key="4">
    <source>
        <dbReference type="Proteomes" id="UP000185944"/>
    </source>
</evidence>
<dbReference type="RefSeq" id="XP_067545227.1">
    <property type="nucleotide sequence ID" value="XM_067687519.1"/>
</dbReference>
<dbReference type="SMART" id="SM00054">
    <property type="entry name" value="EFh"/>
    <property type="match status" value="2"/>
</dbReference>
<dbReference type="STRING" id="1805483.A0A177EIS7"/>
<evidence type="ECO:0000313" key="3">
    <source>
        <dbReference type="EMBL" id="OAG31626.1"/>
    </source>
</evidence>
<dbReference type="InterPro" id="IPR011992">
    <property type="entry name" value="EF-hand-dom_pair"/>
</dbReference>
<dbReference type="Gene3D" id="1.10.238.10">
    <property type="entry name" value="EF-hand"/>
    <property type="match status" value="1"/>
</dbReference>
<dbReference type="Pfam" id="PF13202">
    <property type="entry name" value="EF-hand_5"/>
    <property type="match status" value="1"/>
</dbReference>
<dbReference type="InterPro" id="IPR002048">
    <property type="entry name" value="EF_hand_dom"/>
</dbReference>
<feature type="domain" description="EF-hand" evidence="2">
    <location>
        <begin position="21"/>
        <end position="56"/>
    </location>
</feature>
<dbReference type="GeneID" id="93646451"/>
<dbReference type="PROSITE" id="PS50222">
    <property type="entry name" value="EF_HAND_2"/>
    <property type="match status" value="1"/>
</dbReference>
<dbReference type="EMBL" id="LTDL01000014">
    <property type="protein sequence ID" value="OAG31626.1"/>
    <property type="molecule type" value="Genomic_DNA"/>
</dbReference>
<keyword evidence="4" id="KW-1185">Reference proteome</keyword>
<gene>
    <name evidence="3" type="ORF">NEDG_00101</name>
</gene>
<sequence>MNRKKRTARQSSNVFTAFTHPQILELREVFSLLDGTADGKISKEDLETFLESIGSPHTEEEIEGMMHDLGGSTFCFTTFLTALCEKLSNIDSENVLARALGIFDPGLRGSISVSELKEALTTSGDRLTPGEWAVLEKQLSPADGHVQAKDLAREIRHCGLAPSE</sequence>
<dbReference type="CDD" id="cd00051">
    <property type="entry name" value="EFh"/>
    <property type="match status" value="1"/>
</dbReference>
<dbReference type="PANTHER" id="PTHR23049">
    <property type="entry name" value="MYOSIN REGULATORY LIGHT CHAIN 2"/>
    <property type="match status" value="1"/>
</dbReference>
<keyword evidence="1" id="KW-0677">Repeat</keyword>
<dbReference type="OrthoDB" id="429467at2759"/>
<dbReference type="VEuPathDB" id="MicrosporidiaDB:NEDG_00101"/>
<proteinExistence type="predicted"/>
<dbReference type="FunFam" id="1.10.238.10:FF:000001">
    <property type="entry name" value="Calmodulin 1"/>
    <property type="match status" value="1"/>
</dbReference>
<dbReference type="GO" id="GO:0005509">
    <property type="term" value="F:calcium ion binding"/>
    <property type="evidence" value="ECO:0007669"/>
    <property type="project" value="InterPro"/>
</dbReference>
<organism evidence="3 4">
    <name type="scientific">Nematocida displodere</name>
    <dbReference type="NCBI Taxonomy" id="1805483"/>
    <lineage>
        <taxon>Eukaryota</taxon>
        <taxon>Fungi</taxon>
        <taxon>Fungi incertae sedis</taxon>
        <taxon>Microsporidia</taxon>
        <taxon>Nematocida</taxon>
    </lineage>
</organism>
<dbReference type="Proteomes" id="UP000185944">
    <property type="component" value="Unassembled WGS sequence"/>
</dbReference>
<evidence type="ECO:0000256" key="1">
    <source>
        <dbReference type="ARBA" id="ARBA00022737"/>
    </source>
</evidence>
<name>A0A177EIS7_9MICR</name>
<dbReference type="SUPFAM" id="SSF47473">
    <property type="entry name" value="EF-hand"/>
    <property type="match status" value="1"/>
</dbReference>
<evidence type="ECO:0000259" key="2">
    <source>
        <dbReference type="PROSITE" id="PS50222"/>
    </source>
</evidence>
<protein>
    <submittedName>
        <fullName evidence="3">Myosin regulatory light chain 12</fullName>
    </submittedName>
</protein>
<dbReference type="InterPro" id="IPR050403">
    <property type="entry name" value="Myosin_RLC"/>
</dbReference>
<comment type="caution">
    <text evidence="3">The sequence shown here is derived from an EMBL/GenBank/DDBJ whole genome shotgun (WGS) entry which is preliminary data.</text>
</comment>
<dbReference type="AlphaFoldDB" id="A0A177EIS7"/>
<accession>A0A177EIS7</accession>